<keyword evidence="1" id="KW-0630">Potassium</keyword>
<dbReference type="EC" id="5.1.99.6" evidence="1"/>
<dbReference type="InterPro" id="IPR036652">
    <property type="entry name" value="YjeF_N_dom_sf"/>
</dbReference>
<feature type="binding site" evidence="1">
    <location>
        <position position="151"/>
    </location>
    <ligand>
        <name>K(+)</name>
        <dbReference type="ChEBI" id="CHEBI:29103"/>
    </ligand>
</feature>
<accession>A0A6S7EJ06</accession>
<comment type="caution">
    <text evidence="1">Lacks conserved residue(s) required for the propagation of feature annotation.</text>
</comment>
<reference evidence="4 5" key="1">
    <citation type="submission" date="2020-04" db="EMBL/GenBank/DDBJ databases">
        <authorList>
            <person name="De Canck E."/>
        </authorList>
    </citation>
    <scope>NUCLEOTIDE SEQUENCE [LARGE SCALE GENOMIC DNA]</scope>
    <source>
        <strain evidence="4 5">LMG 1861</strain>
    </source>
</reference>
<dbReference type="InterPro" id="IPR004443">
    <property type="entry name" value="YjeF_N_dom"/>
</dbReference>
<gene>
    <name evidence="4" type="primary">nnr_2</name>
    <name evidence="1" type="synonym">nnrE</name>
    <name evidence="4" type="ORF">LMG1861_04819</name>
</gene>
<evidence type="ECO:0000256" key="2">
    <source>
        <dbReference type="SAM" id="SignalP"/>
    </source>
</evidence>
<sequence>MTCHSVAQIRRAEQLALAAGASLMPLAGAAAAAFVAQRVRPGGTILAVAGPGNNGGDAIVAATRLRALGYSVQVVLPSDPASLPADAAAAWAGWLASGGQRLVTLPAERPDLLIDGMFGIGLNRPLGAHWQALVDAINGWRVPVLALDVPSGIDADSGAALGRPVLATWTLSFIATARGLTRIGPGREAAGECHLDTLGVSMPPDDAAG</sequence>
<dbReference type="AlphaFoldDB" id="A0A6S7EJ06"/>
<dbReference type="Pfam" id="PF03853">
    <property type="entry name" value="YjeF_N"/>
    <property type="match status" value="1"/>
</dbReference>
<dbReference type="GO" id="GO:0000166">
    <property type="term" value="F:nucleotide binding"/>
    <property type="evidence" value="ECO:0007669"/>
    <property type="project" value="UniProtKB-KW"/>
</dbReference>
<feature type="domain" description="YjeF N-terminal" evidence="3">
    <location>
        <begin position="9"/>
        <end position="206"/>
    </location>
</feature>
<dbReference type="PROSITE" id="PS51385">
    <property type="entry name" value="YJEF_N"/>
    <property type="match status" value="1"/>
</dbReference>
<comment type="cofactor">
    <cofactor evidence="1">
        <name>K(+)</name>
        <dbReference type="ChEBI" id="CHEBI:29103"/>
    </cofactor>
    <text evidence="1">Binds 1 potassium ion per subunit.</text>
</comment>
<feature type="binding site" evidence="1">
    <location>
        <position position="115"/>
    </location>
    <ligand>
        <name>K(+)</name>
        <dbReference type="ChEBI" id="CHEBI:29103"/>
    </ligand>
</feature>
<feature type="binding site" evidence="1">
    <location>
        <begin position="53"/>
        <end position="57"/>
    </location>
    <ligand>
        <name>(6S)-NADPHX</name>
        <dbReference type="ChEBI" id="CHEBI:64076"/>
    </ligand>
</feature>
<dbReference type="GO" id="GO:0046872">
    <property type="term" value="F:metal ion binding"/>
    <property type="evidence" value="ECO:0007669"/>
    <property type="project" value="UniProtKB-KW"/>
</dbReference>
<proteinExistence type="inferred from homology"/>
<feature type="binding site" evidence="1">
    <location>
        <position position="54"/>
    </location>
    <ligand>
        <name>K(+)</name>
        <dbReference type="ChEBI" id="CHEBI:29103"/>
    </ligand>
</feature>
<comment type="catalytic activity">
    <reaction evidence="1">
        <text>(6R)-NADHX = (6S)-NADHX</text>
        <dbReference type="Rhea" id="RHEA:32215"/>
        <dbReference type="ChEBI" id="CHEBI:64074"/>
        <dbReference type="ChEBI" id="CHEBI:64075"/>
        <dbReference type="EC" id="5.1.99.6"/>
    </reaction>
</comment>
<protein>
    <recommendedName>
        <fullName evidence="1">NAD(P)H-hydrate epimerase</fullName>
        <ecNumber evidence="1">5.1.99.6</ecNumber>
    </recommendedName>
    <alternativeName>
        <fullName evidence="1">NAD(P)HX epimerase</fullName>
    </alternativeName>
</protein>
<keyword evidence="1" id="KW-0520">NAD</keyword>
<keyword evidence="1" id="KW-0521">NADP</keyword>
<comment type="similarity">
    <text evidence="1">Belongs to the NnrE/AIBP family.</text>
</comment>
<feature type="binding site" evidence="1">
    <location>
        <begin position="119"/>
        <end position="125"/>
    </location>
    <ligand>
        <name>(6S)-NADPHX</name>
        <dbReference type="ChEBI" id="CHEBI:64076"/>
    </ligand>
</feature>
<dbReference type="SUPFAM" id="SSF64153">
    <property type="entry name" value="YjeF N-terminal domain-like"/>
    <property type="match status" value="1"/>
</dbReference>
<evidence type="ECO:0000313" key="4">
    <source>
        <dbReference type="EMBL" id="CAB3911142.1"/>
    </source>
</evidence>
<dbReference type="RefSeq" id="WP_175129726.1">
    <property type="nucleotide sequence ID" value="NZ_CADILD010000003.1"/>
</dbReference>
<keyword evidence="2" id="KW-0732">Signal</keyword>
<dbReference type="NCBIfam" id="TIGR00197">
    <property type="entry name" value="yjeF_nterm"/>
    <property type="match status" value="1"/>
</dbReference>
<feature type="signal peptide" evidence="2">
    <location>
        <begin position="1"/>
        <end position="32"/>
    </location>
</feature>
<name>A0A6S7EJ06_9BURK</name>
<comment type="function">
    <text evidence="1">Catalyzes the epimerization of the S- and R-forms of NAD(P)HX, a damaged form of NAD(P)H that is a result of enzymatic or heat-dependent hydration. This is a prerequisite for the S-specific NAD(P)H-hydrate dehydratase to allow the repair of both epimers of NAD(P)HX.</text>
</comment>
<dbReference type="Proteomes" id="UP000494105">
    <property type="component" value="Unassembled WGS sequence"/>
</dbReference>
<evidence type="ECO:0000313" key="5">
    <source>
        <dbReference type="Proteomes" id="UP000494105"/>
    </source>
</evidence>
<keyword evidence="1" id="KW-0413">Isomerase</keyword>
<feature type="binding site" evidence="1">
    <location>
        <position position="148"/>
    </location>
    <ligand>
        <name>(6S)-NADPHX</name>
        <dbReference type="ChEBI" id="CHEBI:64076"/>
    </ligand>
</feature>
<feature type="chain" id="PRO_5028947303" description="NAD(P)H-hydrate epimerase" evidence="2">
    <location>
        <begin position="33"/>
        <end position="209"/>
    </location>
</feature>
<evidence type="ECO:0000259" key="3">
    <source>
        <dbReference type="PROSITE" id="PS51385"/>
    </source>
</evidence>
<comment type="catalytic activity">
    <reaction evidence="1">
        <text>(6R)-NADPHX = (6S)-NADPHX</text>
        <dbReference type="Rhea" id="RHEA:32227"/>
        <dbReference type="ChEBI" id="CHEBI:64076"/>
        <dbReference type="ChEBI" id="CHEBI:64077"/>
        <dbReference type="EC" id="5.1.99.6"/>
    </reaction>
</comment>
<evidence type="ECO:0000256" key="1">
    <source>
        <dbReference type="HAMAP-Rule" id="MF_01966"/>
    </source>
</evidence>
<dbReference type="Gene3D" id="3.40.50.10260">
    <property type="entry name" value="YjeF N-terminal domain"/>
    <property type="match status" value="1"/>
</dbReference>
<dbReference type="GO" id="GO:0052856">
    <property type="term" value="F:NAD(P)HX epimerase activity"/>
    <property type="evidence" value="ECO:0007669"/>
    <property type="project" value="UniProtKB-UniRule"/>
</dbReference>
<organism evidence="4 5">
    <name type="scientific">Achromobacter piechaudii</name>
    <dbReference type="NCBI Taxonomy" id="72556"/>
    <lineage>
        <taxon>Bacteria</taxon>
        <taxon>Pseudomonadati</taxon>
        <taxon>Pseudomonadota</taxon>
        <taxon>Betaproteobacteria</taxon>
        <taxon>Burkholderiales</taxon>
        <taxon>Alcaligenaceae</taxon>
        <taxon>Achromobacter</taxon>
    </lineage>
</organism>
<dbReference type="EMBL" id="CADILD010000003">
    <property type="protein sequence ID" value="CAB3911142.1"/>
    <property type="molecule type" value="Genomic_DNA"/>
</dbReference>
<dbReference type="HAMAP" id="MF_01966">
    <property type="entry name" value="NADHX_epimerase"/>
    <property type="match status" value="1"/>
</dbReference>
<keyword evidence="1" id="KW-0479">Metal-binding</keyword>
<keyword evidence="1" id="KW-0547">Nucleotide-binding</keyword>